<dbReference type="Pfam" id="PF00665">
    <property type="entry name" value="rve"/>
    <property type="match status" value="1"/>
</dbReference>
<dbReference type="AlphaFoldDB" id="A0A918XD26"/>
<gene>
    <name evidence="2" type="ORF">GCM10007147_24270</name>
</gene>
<protein>
    <recommendedName>
        <fullName evidence="1">Integrase catalytic domain-containing protein</fullName>
    </recommendedName>
</protein>
<dbReference type="PROSITE" id="PS50994">
    <property type="entry name" value="INTEGRASE"/>
    <property type="match status" value="1"/>
</dbReference>
<dbReference type="PANTHER" id="PTHR46889:SF4">
    <property type="entry name" value="TRANSPOSASE INSO FOR INSERTION SEQUENCE ELEMENT IS911B-RELATED"/>
    <property type="match status" value="1"/>
</dbReference>
<evidence type="ECO:0000313" key="2">
    <source>
        <dbReference type="EMBL" id="GHD26376.1"/>
    </source>
</evidence>
<dbReference type="InterPro" id="IPR048020">
    <property type="entry name" value="Transpos_IS3"/>
</dbReference>
<dbReference type="Proteomes" id="UP000654947">
    <property type="component" value="Unassembled WGS sequence"/>
</dbReference>
<dbReference type="NCBIfam" id="NF033516">
    <property type="entry name" value="transpos_IS3"/>
    <property type="match status" value="1"/>
</dbReference>
<dbReference type="SUPFAM" id="SSF53098">
    <property type="entry name" value="Ribonuclease H-like"/>
    <property type="match status" value="1"/>
</dbReference>
<reference evidence="2 3" key="1">
    <citation type="journal article" date="2014" name="Int. J. Syst. Evol. Microbiol.">
        <title>Complete genome sequence of Corynebacterium casei LMG S-19264T (=DSM 44701T), isolated from a smear-ripened cheese.</title>
        <authorList>
            <consortium name="US DOE Joint Genome Institute (JGI-PGF)"/>
            <person name="Walter F."/>
            <person name="Albersmeier A."/>
            <person name="Kalinowski J."/>
            <person name="Ruckert C."/>
        </authorList>
    </citation>
    <scope>NUCLEOTIDE SEQUENCE [LARGE SCALE GENOMIC DNA]</scope>
    <source>
        <strain evidence="2 3">KCTC 19473</strain>
    </source>
</reference>
<dbReference type="RefSeq" id="WP_193517979.1">
    <property type="nucleotide sequence ID" value="NZ_BMXL01000011.1"/>
</dbReference>
<name>A0A918XD26_9ACTN</name>
<dbReference type="InterPro" id="IPR001584">
    <property type="entry name" value="Integrase_cat-core"/>
</dbReference>
<keyword evidence="3" id="KW-1185">Reference proteome</keyword>
<dbReference type="InterPro" id="IPR050900">
    <property type="entry name" value="Transposase_IS3/IS150/IS904"/>
</dbReference>
<feature type="domain" description="Integrase catalytic" evidence="1">
    <location>
        <begin position="10"/>
        <end position="186"/>
    </location>
</feature>
<dbReference type="PANTHER" id="PTHR46889">
    <property type="entry name" value="TRANSPOSASE INSF FOR INSERTION SEQUENCE IS3B-RELATED"/>
    <property type="match status" value="1"/>
</dbReference>
<dbReference type="InterPro" id="IPR012337">
    <property type="entry name" value="RNaseH-like_sf"/>
</dbReference>
<organism evidence="2 3">
    <name type="scientific">Nocardiopsis kunsanensis</name>
    <dbReference type="NCBI Taxonomy" id="141693"/>
    <lineage>
        <taxon>Bacteria</taxon>
        <taxon>Bacillati</taxon>
        <taxon>Actinomycetota</taxon>
        <taxon>Actinomycetes</taxon>
        <taxon>Streptosporangiales</taxon>
        <taxon>Nocardiopsidaceae</taxon>
        <taxon>Nocardiopsis</taxon>
    </lineage>
</organism>
<sequence length="194" mass="21053">MRTTDADQGARKHPDLLRGDFSAHSVGTKYVGGITYLPLADGRSFYLATVIDLCSRKLAGWALAYHMRTGLVAHALKAAARERGGLEGAVFHSDHGSVYTSRAYEGLCTDLGVVQSMGAIGSSADNAVAESFNATLKRETLAGELTYTDEAALRRTVFRWAHRCNTRRRHSRCANVSPNDFEAPRTSSMMAIVA</sequence>
<dbReference type="Gene3D" id="3.30.420.10">
    <property type="entry name" value="Ribonuclease H-like superfamily/Ribonuclease H"/>
    <property type="match status" value="1"/>
</dbReference>
<comment type="caution">
    <text evidence="2">The sequence shown here is derived from an EMBL/GenBank/DDBJ whole genome shotgun (WGS) entry which is preliminary data.</text>
</comment>
<evidence type="ECO:0000313" key="3">
    <source>
        <dbReference type="Proteomes" id="UP000654947"/>
    </source>
</evidence>
<dbReference type="GO" id="GO:0015074">
    <property type="term" value="P:DNA integration"/>
    <property type="evidence" value="ECO:0007669"/>
    <property type="project" value="InterPro"/>
</dbReference>
<dbReference type="GO" id="GO:0003676">
    <property type="term" value="F:nucleic acid binding"/>
    <property type="evidence" value="ECO:0007669"/>
    <property type="project" value="InterPro"/>
</dbReference>
<dbReference type="EMBL" id="BMXL01000011">
    <property type="protein sequence ID" value="GHD26376.1"/>
    <property type="molecule type" value="Genomic_DNA"/>
</dbReference>
<dbReference type="InterPro" id="IPR036397">
    <property type="entry name" value="RNaseH_sf"/>
</dbReference>
<accession>A0A918XD26</accession>
<proteinExistence type="predicted"/>
<evidence type="ECO:0000259" key="1">
    <source>
        <dbReference type="PROSITE" id="PS50994"/>
    </source>
</evidence>